<feature type="chain" id="PRO_5045324369" evidence="1">
    <location>
        <begin position="22"/>
        <end position="811"/>
    </location>
</feature>
<dbReference type="RefSeq" id="WP_254154713.1">
    <property type="nucleotide sequence ID" value="NZ_JAHESD010000038.1"/>
</dbReference>
<evidence type="ECO:0000313" key="2">
    <source>
        <dbReference type="EMBL" id="MBT1704757.1"/>
    </source>
</evidence>
<keyword evidence="1" id="KW-0732">Signal</keyword>
<evidence type="ECO:0000256" key="1">
    <source>
        <dbReference type="SAM" id="SignalP"/>
    </source>
</evidence>
<dbReference type="SUPFAM" id="SSF49265">
    <property type="entry name" value="Fibronectin type III"/>
    <property type="match status" value="1"/>
</dbReference>
<dbReference type="EMBL" id="JAHESD010000038">
    <property type="protein sequence ID" value="MBT1704757.1"/>
    <property type="molecule type" value="Genomic_DNA"/>
</dbReference>
<dbReference type="InterPro" id="IPR013783">
    <property type="entry name" value="Ig-like_fold"/>
</dbReference>
<dbReference type="InterPro" id="IPR003961">
    <property type="entry name" value="FN3_dom"/>
</dbReference>
<dbReference type="InterPro" id="IPR036116">
    <property type="entry name" value="FN3_sf"/>
</dbReference>
<comment type="caution">
    <text evidence="2">The sequence shown here is derived from an EMBL/GenBank/DDBJ whole genome shotgun (WGS) entry which is preliminary data.</text>
</comment>
<name>A0ABS5VTK8_9BACT</name>
<accession>A0ABS5VTK8</accession>
<gene>
    <name evidence="2" type="ORF">KK060_15790</name>
</gene>
<proteinExistence type="predicted"/>
<organism evidence="2 3">
    <name type="scientific">Chryseosolibacter indicus</name>
    <dbReference type="NCBI Taxonomy" id="2782351"/>
    <lineage>
        <taxon>Bacteria</taxon>
        <taxon>Pseudomonadati</taxon>
        <taxon>Bacteroidota</taxon>
        <taxon>Cytophagia</taxon>
        <taxon>Cytophagales</taxon>
        <taxon>Chryseotaleaceae</taxon>
        <taxon>Chryseosolibacter</taxon>
    </lineage>
</organism>
<dbReference type="NCBIfam" id="TIGR04183">
    <property type="entry name" value="Por_Secre_tail"/>
    <property type="match status" value="1"/>
</dbReference>
<protein>
    <submittedName>
        <fullName evidence="2">Fibronectin type III domain-containing protein</fullName>
    </submittedName>
</protein>
<sequence length="811" mass="91807">MKRLLLTIVCVFVLSAFCALRASALKFDIPAPHFIINNHDEPGGTYLNLEVHTNESEIEKIEIWQREQGASEYHLIQEGTGTQYEFVIENLKPRTTYEFNARLYRDGEYSPFSYLKYTTYSDFYVPEFSVTTSSGHAVDISITNMTYADNSYILFRKGPNDQYQQSIAFFTALDSGEVVKYHDTTVVDGATYTYTLESHYENPRGAIHEQSKTITITGAGSAIEKPEFIIDGSNEPIGTFLNLQVYTNETGIDKVEIWQRKQGDAEYHLIQEGPVAQIDYQILNLKPRTTYEFAARLYRDGEYSPFSYLQHTTYSNFYEPTFNISNAPNGGVDITIIDNSYADNSYILFKQAPNDQYPQSIAFFTASDSGKVLQYHDTVIVAGNTYKYTLESHYENPREEIYEQSKTITVTSAGSAIEKPEFIIDGSNEPIGTFLNLQVYTNETGIDKVEIWQRKQGDAEYHLIQEGPVAQIDYQILNLKPRTTYEFAARLYRDGEYSPFSYLQHTTYSNFYEPTFNISNAPNGGVDITIIDNSYADNSYILFKQGPNDQYPQSIAFFTASDSGNVLQYHDTVIVAGDTYTYTLESHYENPREEIYEQSKTITTTGGTDKPQITGFTLVDPYTDADVRNLSNHDFIMYSNRFNIRANTTNNTQSVEFFLNGKRFGENQEPYALFGDTKGNYNVGKLTPGDYTLTATPYTGNGKQGIKGATSTIHFTVIDDVNKTKDATVQIDIFPNPVVSSASIEVSAPENALVTIDLRNENGAAYRLGQNRVGSDRLMLTDWNADEVTPGVWYMIIKVEDQTFTKRVIIK</sequence>
<keyword evidence="3" id="KW-1185">Reference proteome</keyword>
<dbReference type="InterPro" id="IPR026444">
    <property type="entry name" value="Secre_tail"/>
</dbReference>
<dbReference type="Gene3D" id="2.60.40.10">
    <property type="entry name" value="Immunoglobulins"/>
    <property type="match status" value="1"/>
</dbReference>
<evidence type="ECO:0000313" key="3">
    <source>
        <dbReference type="Proteomes" id="UP000772618"/>
    </source>
</evidence>
<reference evidence="2 3" key="1">
    <citation type="submission" date="2021-05" db="EMBL/GenBank/DDBJ databases">
        <title>A Polyphasic approach of four new species of the genus Ohtaekwangia: Ohtaekwangia histidinii sp. nov., Ohtaekwangia cretensis sp. nov., Ohtaekwangia indiensis sp. nov., Ohtaekwangia reichenbachii sp. nov. from diverse environment.</title>
        <authorList>
            <person name="Octaviana S."/>
        </authorList>
    </citation>
    <scope>NUCLEOTIDE SEQUENCE [LARGE SCALE GENOMIC DNA]</scope>
    <source>
        <strain evidence="2 3">PWU20</strain>
    </source>
</reference>
<dbReference type="Proteomes" id="UP000772618">
    <property type="component" value="Unassembled WGS sequence"/>
</dbReference>
<dbReference type="CDD" id="cd00063">
    <property type="entry name" value="FN3"/>
    <property type="match status" value="1"/>
</dbReference>
<feature type="signal peptide" evidence="1">
    <location>
        <begin position="1"/>
        <end position="21"/>
    </location>
</feature>